<dbReference type="KEGG" id="hcr:X271_00196"/>
<dbReference type="InterPro" id="IPR029026">
    <property type="entry name" value="tRNA_m1G_MTases_N"/>
</dbReference>
<dbReference type="InterPro" id="IPR029028">
    <property type="entry name" value="Alpha/beta_knot_MTases"/>
</dbReference>
<keyword evidence="2 6" id="KW-0489">Methyltransferase</keyword>
<dbReference type="InterPro" id="IPR001537">
    <property type="entry name" value="SpoU_MeTrfase"/>
</dbReference>
<dbReference type="InterPro" id="IPR053888">
    <property type="entry name" value="MRM3-like_sub_bind"/>
</dbReference>
<organism evidence="6 7">
    <name type="scientific">Candidatus Hepatoplasma crinochetorum Av</name>
    <dbReference type="NCBI Taxonomy" id="1427984"/>
    <lineage>
        <taxon>Bacteria</taxon>
        <taxon>Bacillati</taxon>
        <taxon>Mycoplasmatota</taxon>
        <taxon>Mollicutes</taxon>
        <taxon>Candidatus Hepatoplasmataceae</taxon>
        <taxon>Candidatus Hepatoplasma</taxon>
    </lineage>
</organism>
<feature type="domain" description="MRM3-like substrate binding" evidence="5">
    <location>
        <begin position="13"/>
        <end position="91"/>
    </location>
</feature>
<dbReference type="eggNOG" id="COG0566">
    <property type="taxonomic scope" value="Bacteria"/>
</dbReference>
<dbReference type="EMBL" id="CP006932">
    <property type="protein sequence ID" value="AHK22304.1"/>
    <property type="molecule type" value="Genomic_DNA"/>
</dbReference>
<dbReference type="InterPro" id="IPR029064">
    <property type="entry name" value="Ribosomal_eL30-like_sf"/>
</dbReference>
<dbReference type="PANTHER" id="PTHR43191:SF2">
    <property type="entry name" value="RRNA METHYLTRANSFERASE 3, MITOCHONDRIAL"/>
    <property type="match status" value="1"/>
</dbReference>
<dbReference type="Gene3D" id="3.40.1280.10">
    <property type="match status" value="1"/>
</dbReference>
<dbReference type="CDD" id="cd18095">
    <property type="entry name" value="SpoU-like_rRNA-MTase"/>
    <property type="match status" value="1"/>
</dbReference>
<dbReference type="PATRIC" id="fig|1427984.3.peg.183"/>
<dbReference type="SUPFAM" id="SSF55315">
    <property type="entry name" value="L30e-like"/>
    <property type="match status" value="1"/>
</dbReference>
<dbReference type="Pfam" id="PF22435">
    <property type="entry name" value="MRM3-like_sub_bind"/>
    <property type="match status" value="1"/>
</dbReference>
<evidence type="ECO:0000256" key="1">
    <source>
        <dbReference type="ARBA" id="ARBA00007228"/>
    </source>
</evidence>
<dbReference type="AlphaFoldDB" id="W8GET7"/>
<keyword evidence="7" id="KW-1185">Reference proteome</keyword>
<dbReference type="Gene3D" id="3.30.1330.30">
    <property type="match status" value="1"/>
</dbReference>
<reference evidence="6 7" key="1">
    <citation type="journal article" date="2014" name="Genome Biol. Evol.">
        <title>Phylogenomics of "Candidatus Hepatoplasma crinochetorum," a Lineage of Mollicutes Associated with Noninsect Arthropods.</title>
        <authorList>
            <person name="Leclercq S."/>
            <person name="Dittmer J."/>
            <person name="Bouchon D."/>
            <person name="Cordaux R."/>
        </authorList>
    </citation>
    <scope>NUCLEOTIDE SEQUENCE [LARGE SCALE GENOMIC DNA]</scope>
    <source>
        <strain evidence="6 7">Av</strain>
    </source>
</reference>
<dbReference type="InterPro" id="IPR051259">
    <property type="entry name" value="rRNA_Methyltransferase"/>
</dbReference>
<dbReference type="RefSeq" id="WP_025208605.1">
    <property type="nucleotide sequence ID" value="NZ_CP006932.1"/>
</dbReference>
<dbReference type="Pfam" id="PF00588">
    <property type="entry name" value="SpoU_methylase"/>
    <property type="match status" value="1"/>
</dbReference>
<dbReference type="EC" id="2.1.1.-" evidence="6"/>
<evidence type="ECO:0000313" key="7">
    <source>
        <dbReference type="Proteomes" id="UP000019450"/>
    </source>
</evidence>
<name>W8GET7_9MOLU</name>
<dbReference type="HOGENOM" id="CLU_021322_3_2_14"/>
<feature type="domain" description="tRNA/rRNA methyltransferase SpoU type" evidence="4">
    <location>
        <begin position="110"/>
        <end position="247"/>
    </location>
</feature>
<dbReference type="STRING" id="1427984.X271_00196"/>
<evidence type="ECO:0000256" key="3">
    <source>
        <dbReference type="ARBA" id="ARBA00022679"/>
    </source>
</evidence>
<proteinExistence type="inferred from homology"/>
<evidence type="ECO:0000313" key="6">
    <source>
        <dbReference type="EMBL" id="AHK22304.1"/>
    </source>
</evidence>
<keyword evidence="3 6" id="KW-0808">Transferase</keyword>
<evidence type="ECO:0000259" key="5">
    <source>
        <dbReference type="Pfam" id="PF22435"/>
    </source>
</evidence>
<dbReference type="PANTHER" id="PTHR43191">
    <property type="entry name" value="RRNA METHYLTRANSFERASE 3"/>
    <property type="match status" value="1"/>
</dbReference>
<dbReference type="GO" id="GO:0006396">
    <property type="term" value="P:RNA processing"/>
    <property type="evidence" value="ECO:0007669"/>
    <property type="project" value="InterPro"/>
</dbReference>
<comment type="similarity">
    <text evidence="1">Belongs to the class IV-like SAM-binding methyltransferase superfamily. RNA methyltransferase TrmH family.</text>
</comment>
<dbReference type="SUPFAM" id="SSF75217">
    <property type="entry name" value="alpha/beta knot"/>
    <property type="match status" value="1"/>
</dbReference>
<accession>W8GET7</accession>
<dbReference type="Proteomes" id="UP000019450">
    <property type="component" value="Chromosome"/>
</dbReference>
<dbReference type="GO" id="GO:0003723">
    <property type="term" value="F:RNA binding"/>
    <property type="evidence" value="ECO:0007669"/>
    <property type="project" value="InterPro"/>
</dbReference>
<evidence type="ECO:0000256" key="2">
    <source>
        <dbReference type="ARBA" id="ARBA00022603"/>
    </source>
</evidence>
<dbReference type="GO" id="GO:0032259">
    <property type="term" value="P:methylation"/>
    <property type="evidence" value="ECO:0007669"/>
    <property type="project" value="UniProtKB-KW"/>
</dbReference>
<protein>
    <submittedName>
        <fullName evidence="6">Putative TrmH family tRNA/rRNA methyltransferase</fullName>
        <ecNumber evidence="6">2.1.1.-</ecNumber>
    </submittedName>
</protein>
<gene>
    <name evidence="6" type="ORF">X271_00196</name>
</gene>
<evidence type="ECO:0000259" key="4">
    <source>
        <dbReference type="Pfam" id="PF00588"/>
    </source>
</evidence>
<dbReference type="OrthoDB" id="9794400at2"/>
<sequence>MENNFKKINSITNDKITYFYKLKNKKYILKNKLFLIEGKNIISEAIKKDLVSTILIINQNDYSDFKGEKIIVNQKIIDKLSFNKNSNNVIAICKLEDNLFLDNDLLFNKIIILDKIQDPKNLGSIVRTAYGLGFEAIYLTDQTVFPYNHYVISSSQGAIFSLPIFYLKNFNFLKNYQKYLFVIDKKATKLSEIKKSDEKIALIFGNEGKGISSDFFNIDQKTIKTYIPLVNNFDSFNVSIAAAIALYYFQIIIKK</sequence>
<dbReference type="GO" id="GO:0008173">
    <property type="term" value="F:RNA methyltransferase activity"/>
    <property type="evidence" value="ECO:0007669"/>
    <property type="project" value="InterPro"/>
</dbReference>